<reference evidence="1" key="1">
    <citation type="submission" date="2021-01" db="EMBL/GenBank/DDBJ databases">
        <authorList>
            <person name="Corre E."/>
            <person name="Pelletier E."/>
            <person name="Niang G."/>
            <person name="Scheremetjew M."/>
            <person name="Finn R."/>
            <person name="Kale V."/>
            <person name="Holt S."/>
            <person name="Cochrane G."/>
            <person name="Meng A."/>
            <person name="Brown T."/>
            <person name="Cohen L."/>
        </authorList>
    </citation>
    <scope>NUCLEOTIDE SEQUENCE</scope>
    <source>
        <strain evidence="1">CCMP125</strain>
    </source>
</reference>
<organism evidence="1">
    <name type="scientific">Entomoneis paludosa</name>
    <dbReference type="NCBI Taxonomy" id="265537"/>
    <lineage>
        <taxon>Eukaryota</taxon>
        <taxon>Sar</taxon>
        <taxon>Stramenopiles</taxon>
        <taxon>Ochrophyta</taxon>
        <taxon>Bacillariophyta</taxon>
        <taxon>Bacillariophyceae</taxon>
        <taxon>Bacillariophycidae</taxon>
        <taxon>Entomoneidaceae</taxon>
        <taxon>Entomoneis</taxon>
    </lineage>
</organism>
<protein>
    <submittedName>
        <fullName evidence="1">Uncharacterized protein</fullName>
    </submittedName>
</protein>
<name>A0A7S2YHU3_9STRA</name>
<accession>A0A7S2YHU3</accession>
<evidence type="ECO:0000313" key="1">
    <source>
        <dbReference type="EMBL" id="CAD9977243.1"/>
    </source>
</evidence>
<gene>
    <name evidence="1" type="ORF">APAL1065_LOCUS17366</name>
</gene>
<sequence>MLAKHLDSISKSIIDSGIESVDMLVEPDAVSFNSALYGWSRSHAFHSDVAASRAVELLDFQQALADVTQNAKSAPDTQSFTIAILAQRGASTSTRAGLKISLEIFQRWLATIEMRSPIRPEHEPDGNASDGPKQQEDLLIHPFSALLSLIYNIPSSVDKQSPKRGRGENLQHDSMRQLFEFSGEEKDNGTEDFSKPDLDLIAEKSDLYEVALQVYQAGVNDSLKLGAHLQPNHHFYSAFLSCLEKHCHPTSVELKTMTEQVWLDARESGQVSRIVWPKILNLCRHLDGGLYRLLGDDVEHFTQEEMSLYTSRRNRNNKNPRRERARARVSNLPRYWWRNVPPSWK</sequence>
<dbReference type="AlphaFoldDB" id="A0A7S2YHU3"/>
<proteinExistence type="predicted"/>
<dbReference type="EMBL" id="HBHT01025875">
    <property type="protein sequence ID" value="CAD9977243.1"/>
    <property type="molecule type" value="Transcribed_RNA"/>
</dbReference>